<evidence type="ECO:0000259" key="2">
    <source>
        <dbReference type="PROSITE" id="PS50222"/>
    </source>
</evidence>
<dbReference type="PROSITE" id="PS50222">
    <property type="entry name" value="EF_HAND_2"/>
    <property type="match status" value="2"/>
</dbReference>
<gene>
    <name evidence="3" type="ORF">Pla8534_69850</name>
</gene>
<dbReference type="AlphaFoldDB" id="A0A518E4R9"/>
<dbReference type="OrthoDB" id="260830at2"/>
<dbReference type="Pfam" id="PF13202">
    <property type="entry name" value="EF-hand_5"/>
    <property type="match status" value="5"/>
</dbReference>
<feature type="domain" description="EF-hand" evidence="2">
    <location>
        <begin position="503"/>
        <end position="521"/>
    </location>
</feature>
<name>A0A518E4R9_9BACT</name>
<accession>A0A518E4R9</accession>
<proteinExistence type="predicted"/>
<dbReference type="InterPro" id="IPR018247">
    <property type="entry name" value="EF_Hand_1_Ca_BS"/>
</dbReference>
<feature type="chain" id="PRO_5021801926" evidence="1">
    <location>
        <begin position="25"/>
        <end position="521"/>
    </location>
</feature>
<evidence type="ECO:0000313" key="3">
    <source>
        <dbReference type="EMBL" id="QDU99074.1"/>
    </source>
</evidence>
<dbReference type="PROSITE" id="PS00018">
    <property type="entry name" value="EF_HAND_1"/>
    <property type="match status" value="2"/>
</dbReference>
<sequence precursor="true">MIRFRSMAVGLLLLSLAAAGRLPAQESAPLQLVLAAGSKVERWSLDVRFDGTPVAHLRRRALQQMLDFYDVDRDGQLGEQEASALPTPFGMRQLTTGRVLPAATRPPASVDQNQDGRLSLDELAVYYGDGTGCLVAGCQSPATDALNAALLRAFSLAEGDVLDPPKLNAAASGLLRLDANGDELVSAGELVPGVKYPGAHAATMRSGQTPAADAPWLLFPPADDGLAWRQNWQARLDHDGDQRLASTELQPQGEDFTALDRDHDGDLDEAELAAWRSTPPPRRLQAKLWGQGALLSSDAEPGSPATTTLWISTATHAVRAHGVWLDHAVSREKLAALAAQLRDLAEPNAQATPLAAIQDIPNRVELLRFAALADANRDEQTTFAEADACVAYLAAWLRSQAVLSIVDLQASLFACLDQNFDGSLSAAELTSSEKRLAEGGFVKEGRFTLQAAPRQLRLVLSNGVPDQLLDGGLRTGPAWFQAMDRNGDGALTHGEFLAGDAEFQSLDKNGDGRIVLEELTD</sequence>
<feature type="signal peptide" evidence="1">
    <location>
        <begin position="1"/>
        <end position="24"/>
    </location>
</feature>
<dbReference type="PANTHER" id="PTHR10827:SF52">
    <property type="entry name" value="IP16409P"/>
    <property type="match status" value="1"/>
</dbReference>
<protein>
    <submittedName>
        <fullName evidence="3">Transaldolase/EF-hand domain-containing protein</fullName>
    </submittedName>
</protein>
<evidence type="ECO:0000256" key="1">
    <source>
        <dbReference type="SAM" id="SignalP"/>
    </source>
</evidence>
<reference evidence="3 4" key="1">
    <citation type="submission" date="2019-02" db="EMBL/GenBank/DDBJ databases">
        <title>Deep-cultivation of Planctomycetes and their phenomic and genomic characterization uncovers novel biology.</title>
        <authorList>
            <person name="Wiegand S."/>
            <person name="Jogler M."/>
            <person name="Boedeker C."/>
            <person name="Pinto D."/>
            <person name="Vollmers J."/>
            <person name="Rivas-Marin E."/>
            <person name="Kohn T."/>
            <person name="Peeters S.H."/>
            <person name="Heuer A."/>
            <person name="Rast P."/>
            <person name="Oberbeckmann S."/>
            <person name="Bunk B."/>
            <person name="Jeske O."/>
            <person name="Meyerdierks A."/>
            <person name="Storesund J.E."/>
            <person name="Kallscheuer N."/>
            <person name="Luecker S."/>
            <person name="Lage O.M."/>
            <person name="Pohl T."/>
            <person name="Merkel B.J."/>
            <person name="Hornburger P."/>
            <person name="Mueller R.-W."/>
            <person name="Bruemmer F."/>
            <person name="Labrenz M."/>
            <person name="Spormann A.M."/>
            <person name="Op den Camp H."/>
            <person name="Overmann J."/>
            <person name="Amann R."/>
            <person name="Jetten M.S.M."/>
            <person name="Mascher T."/>
            <person name="Medema M.H."/>
            <person name="Devos D.P."/>
            <person name="Kaster A.-K."/>
            <person name="Ovreas L."/>
            <person name="Rohde M."/>
            <person name="Galperin M.Y."/>
            <person name="Jogler C."/>
        </authorList>
    </citation>
    <scope>NUCLEOTIDE SEQUENCE [LARGE SCALE GENOMIC DNA]</scope>
    <source>
        <strain evidence="3 4">Pla85_3_4</strain>
    </source>
</reference>
<keyword evidence="1" id="KW-0732">Signal</keyword>
<evidence type="ECO:0000313" key="4">
    <source>
        <dbReference type="Proteomes" id="UP000317648"/>
    </source>
</evidence>
<dbReference type="Gene3D" id="1.10.238.10">
    <property type="entry name" value="EF-hand"/>
    <property type="match status" value="2"/>
</dbReference>
<organism evidence="3 4">
    <name type="scientific">Lignipirellula cremea</name>
    <dbReference type="NCBI Taxonomy" id="2528010"/>
    <lineage>
        <taxon>Bacteria</taxon>
        <taxon>Pseudomonadati</taxon>
        <taxon>Planctomycetota</taxon>
        <taxon>Planctomycetia</taxon>
        <taxon>Pirellulales</taxon>
        <taxon>Pirellulaceae</taxon>
        <taxon>Lignipirellula</taxon>
    </lineage>
</organism>
<dbReference type="InterPro" id="IPR002048">
    <property type="entry name" value="EF_hand_dom"/>
</dbReference>
<dbReference type="RefSeq" id="WP_145058810.1">
    <property type="nucleotide sequence ID" value="NZ_CP036433.1"/>
</dbReference>
<keyword evidence="4" id="KW-1185">Reference proteome</keyword>
<dbReference type="SUPFAM" id="SSF47473">
    <property type="entry name" value="EF-hand"/>
    <property type="match status" value="2"/>
</dbReference>
<dbReference type="InterPro" id="IPR011992">
    <property type="entry name" value="EF-hand-dom_pair"/>
</dbReference>
<dbReference type="GO" id="GO:0005509">
    <property type="term" value="F:calcium ion binding"/>
    <property type="evidence" value="ECO:0007669"/>
    <property type="project" value="InterPro"/>
</dbReference>
<dbReference type="KEGG" id="lcre:Pla8534_69850"/>
<feature type="domain" description="EF-hand" evidence="2">
    <location>
        <begin position="57"/>
        <end position="92"/>
    </location>
</feature>
<dbReference type="EMBL" id="CP036433">
    <property type="protein sequence ID" value="QDU99074.1"/>
    <property type="molecule type" value="Genomic_DNA"/>
</dbReference>
<dbReference type="PANTHER" id="PTHR10827">
    <property type="entry name" value="RETICULOCALBIN"/>
    <property type="match status" value="1"/>
</dbReference>
<dbReference type="Proteomes" id="UP000317648">
    <property type="component" value="Chromosome"/>
</dbReference>